<dbReference type="STRING" id="1835702.A0A1F5LMA1"/>
<dbReference type="InterPro" id="IPR013930">
    <property type="entry name" value="RPAP1_N"/>
</dbReference>
<dbReference type="GO" id="GO:0006366">
    <property type="term" value="P:transcription by RNA polymerase II"/>
    <property type="evidence" value="ECO:0007669"/>
    <property type="project" value="InterPro"/>
</dbReference>
<reference evidence="5 6" key="1">
    <citation type="journal article" date="2016" name="Sci. Rep.">
        <title>Penicillium arizonense, a new, genome sequenced fungal species, reveals a high chemical diversity in secreted metabolites.</title>
        <authorList>
            <person name="Grijseels S."/>
            <person name="Nielsen J.C."/>
            <person name="Randelovic M."/>
            <person name="Nielsen J."/>
            <person name="Nielsen K.F."/>
            <person name="Workman M."/>
            <person name="Frisvad J.C."/>
        </authorList>
    </citation>
    <scope>NUCLEOTIDE SEQUENCE [LARGE SCALE GENOMIC DNA]</scope>
    <source>
        <strain evidence="5 6">CBS 141311</strain>
    </source>
</reference>
<evidence type="ECO:0000256" key="2">
    <source>
        <dbReference type="SAM" id="MobiDB-lite"/>
    </source>
</evidence>
<feature type="domain" description="RPAP1 C-terminal" evidence="3">
    <location>
        <begin position="290"/>
        <end position="356"/>
    </location>
</feature>
<feature type="region of interest" description="Disordered" evidence="2">
    <location>
        <begin position="1"/>
        <end position="235"/>
    </location>
</feature>
<dbReference type="EMBL" id="LXJU01000006">
    <property type="protein sequence ID" value="OGE54150.1"/>
    <property type="molecule type" value="Genomic_DNA"/>
</dbReference>
<feature type="compositionally biased region" description="Basic and acidic residues" evidence="2">
    <location>
        <begin position="399"/>
        <end position="410"/>
    </location>
</feature>
<dbReference type="PANTHER" id="PTHR21483:SF18">
    <property type="entry name" value="RNA POLYMERASE II-ASSOCIATED PROTEIN 1"/>
    <property type="match status" value="1"/>
</dbReference>
<dbReference type="Pfam" id="PF08621">
    <property type="entry name" value="RPAP1_N"/>
    <property type="match status" value="1"/>
</dbReference>
<dbReference type="AlphaFoldDB" id="A0A1F5LMA1"/>
<comment type="similarity">
    <text evidence="1">Belongs to the RPAP1 family.</text>
</comment>
<keyword evidence="6" id="KW-1185">Reference proteome</keyword>
<proteinExistence type="inferred from homology"/>
<feature type="region of interest" description="Disordered" evidence="2">
    <location>
        <begin position="391"/>
        <end position="420"/>
    </location>
</feature>
<sequence>MAFRGERFVLDLDGDEGAPEIPSPFSLIGEIQERAPSAAKPPAPTLSSSSTGFPAPRQRKPSSFKQRRAKQSTETETSTEEPVQDEKKLIDEENRRQLAAMSDAQINQEREELIEQMDPGLLERFLRRARIDEDEQSDKEPPASAPTDEAASKPKKSVSFDVPEPTSRPRARSTAQSHSLQKPSKPHPVNEDRPPNSLPQDLHPASEQPSLDPATLETFHFPLPSTPMPILDPSSPNFLADLQSHYFPEISQDPSTLSWLQPLSADEEDPDSTSAYHPASSAISMAPSAIRFSLTGTILAPETSLSLPTTMGLHHHGDDPHAAGYTIPELAILARSTFPAQRCIAWQVIGRILFRLGRAEFGDRGGALSEGLWFVIEKEGVVAGMLAEADGAAGQSTGRNRDSDKKDSEGKNGGTPVASGVGRHASAAAWAVEGIWLWQKGGGGDRGLLKEGQHRSL</sequence>
<dbReference type="Pfam" id="PF08620">
    <property type="entry name" value="RPAP1_C"/>
    <property type="match status" value="1"/>
</dbReference>
<dbReference type="PANTHER" id="PTHR21483">
    <property type="entry name" value="RNA POLYMERASE II-ASSOCIATED PROTEIN 1"/>
    <property type="match status" value="1"/>
</dbReference>
<evidence type="ECO:0000259" key="4">
    <source>
        <dbReference type="Pfam" id="PF08621"/>
    </source>
</evidence>
<evidence type="ECO:0008006" key="7">
    <source>
        <dbReference type="Google" id="ProtNLM"/>
    </source>
</evidence>
<evidence type="ECO:0000259" key="3">
    <source>
        <dbReference type="Pfam" id="PF08620"/>
    </source>
</evidence>
<feature type="compositionally biased region" description="Basic and acidic residues" evidence="2">
    <location>
        <begin position="1"/>
        <end position="10"/>
    </location>
</feature>
<accession>A0A1F5LMA1</accession>
<protein>
    <recommendedName>
        <fullName evidence="7">Transcription factor Rba50</fullName>
    </recommendedName>
</protein>
<evidence type="ECO:0000313" key="6">
    <source>
        <dbReference type="Proteomes" id="UP000177622"/>
    </source>
</evidence>
<feature type="domain" description="RPAP1 N-terminal" evidence="4">
    <location>
        <begin position="90"/>
        <end position="133"/>
    </location>
</feature>
<evidence type="ECO:0000256" key="1">
    <source>
        <dbReference type="ARBA" id="ARBA00009953"/>
    </source>
</evidence>
<name>A0A1F5LMA1_PENAI</name>
<dbReference type="Proteomes" id="UP000177622">
    <property type="component" value="Unassembled WGS sequence"/>
</dbReference>
<dbReference type="GeneID" id="34574858"/>
<organism evidence="5 6">
    <name type="scientific">Penicillium arizonense</name>
    <dbReference type="NCBI Taxonomy" id="1835702"/>
    <lineage>
        <taxon>Eukaryota</taxon>
        <taxon>Fungi</taxon>
        <taxon>Dikarya</taxon>
        <taxon>Ascomycota</taxon>
        <taxon>Pezizomycotina</taxon>
        <taxon>Eurotiomycetes</taxon>
        <taxon>Eurotiomycetidae</taxon>
        <taxon>Eurotiales</taxon>
        <taxon>Aspergillaceae</taxon>
        <taxon>Penicillium</taxon>
    </lineage>
</organism>
<evidence type="ECO:0000313" key="5">
    <source>
        <dbReference type="EMBL" id="OGE54150.1"/>
    </source>
</evidence>
<feature type="compositionally biased region" description="Polar residues" evidence="2">
    <location>
        <begin position="173"/>
        <end position="182"/>
    </location>
</feature>
<gene>
    <name evidence="5" type="ORF">PENARI_c006G00726</name>
</gene>
<comment type="caution">
    <text evidence="5">The sequence shown here is derived from an EMBL/GenBank/DDBJ whole genome shotgun (WGS) entry which is preliminary data.</text>
</comment>
<dbReference type="InterPro" id="IPR013929">
    <property type="entry name" value="RPAP1_C"/>
</dbReference>
<dbReference type="OrthoDB" id="348201at2759"/>
<dbReference type="RefSeq" id="XP_022489587.1">
    <property type="nucleotide sequence ID" value="XM_022630124.1"/>
</dbReference>
<feature type="compositionally biased region" description="Basic and acidic residues" evidence="2">
    <location>
        <begin position="84"/>
        <end position="96"/>
    </location>
</feature>
<feature type="compositionally biased region" description="Basic residues" evidence="2">
    <location>
        <begin position="57"/>
        <end position="70"/>
    </location>
</feature>
<dbReference type="InterPro" id="IPR039913">
    <property type="entry name" value="RPAP1/Rba50"/>
</dbReference>